<dbReference type="InterPro" id="IPR002156">
    <property type="entry name" value="RNaseH_domain"/>
</dbReference>
<dbReference type="InterPro" id="IPR012337">
    <property type="entry name" value="RNaseH-like_sf"/>
</dbReference>
<evidence type="ECO:0000256" key="4">
    <source>
        <dbReference type="ARBA" id="ARBA00022722"/>
    </source>
</evidence>
<sequence length="235" mass="26746">MKENLVVFTDGSCSRNGKVGAIGGIGIHFPDQELPDVSKIFNKGKCTNQRTELYAIYSALRYINSRLGLSKYNVYVKTDSKYSIDCVTNWADNWVNNGWLTKKGEPVLNREFIEEIYRYYNKYSIFMEHVDGHSDLDDYNAIGNNEADRLATSATKKAIEALMPKNRPIASGSKTNRKIPLPLLSKKQKPTNKSRKPPTRIKNEVPKRAPIKHHISPPKNLDKLIVELVPFSQYN</sequence>
<feature type="region of interest" description="Disordered" evidence="8">
    <location>
        <begin position="167"/>
        <end position="216"/>
    </location>
</feature>
<dbReference type="EC" id="3.1.26.4" evidence="3"/>
<dbReference type="GO" id="GO:0004523">
    <property type="term" value="F:RNA-DNA hybrid ribonuclease activity"/>
    <property type="evidence" value="ECO:0007669"/>
    <property type="project" value="UniProtKB-EC"/>
</dbReference>
<protein>
    <recommendedName>
        <fullName evidence="3">ribonuclease H</fullName>
        <ecNumber evidence="3">3.1.26.4</ecNumber>
    </recommendedName>
</protein>
<reference evidence="10" key="1">
    <citation type="journal article" date="2020" name="Nature">
        <title>Giant virus diversity and host interactions through global metagenomics.</title>
        <authorList>
            <person name="Schulz F."/>
            <person name="Roux S."/>
            <person name="Paez-Espino D."/>
            <person name="Jungbluth S."/>
            <person name="Walsh D.A."/>
            <person name="Denef V.J."/>
            <person name="McMahon K.D."/>
            <person name="Konstantinidis K.T."/>
            <person name="Eloe-Fadrosh E.A."/>
            <person name="Kyrpides N.C."/>
            <person name="Woyke T."/>
        </authorList>
    </citation>
    <scope>NUCLEOTIDE SEQUENCE</scope>
    <source>
        <strain evidence="10">GVMAG-M-3300020192-26</strain>
    </source>
</reference>
<dbReference type="GO" id="GO:0043137">
    <property type="term" value="P:DNA replication, removal of RNA primer"/>
    <property type="evidence" value="ECO:0007669"/>
    <property type="project" value="TreeGrafter"/>
</dbReference>
<comment type="catalytic activity">
    <reaction evidence="1">
        <text>Endonucleolytic cleavage to 5'-phosphomonoester.</text>
        <dbReference type="EC" id="3.1.26.4"/>
    </reaction>
</comment>
<keyword evidence="6" id="KW-0255">Endonuclease</keyword>
<evidence type="ECO:0000256" key="1">
    <source>
        <dbReference type="ARBA" id="ARBA00000077"/>
    </source>
</evidence>
<evidence type="ECO:0000256" key="6">
    <source>
        <dbReference type="ARBA" id="ARBA00022759"/>
    </source>
</evidence>
<dbReference type="EMBL" id="MN739359">
    <property type="protein sequence ID" value="QHT00812.1"/>
    <property type="molecule type" value="Genomic_DNA"/>
</dbReference>
<name>A0A6C0C9N9_9ZZZZ</name>
<evidence type="ECO:0000256" key="7">
    <source>
        <dbReference type="ARBA" id="ARBA00022801"/>
    </source>
</evidence>
<dbReference type="Pfam" id="PF00075">
    <property type="entry name" value="RNase_H"/>
    <property type="match status" value="1"/>
</dbReference>
<dbReference type="InterPro" id="IPR036397">
    <property type="entry name" value="RNaseH_sf"/>
</dbReference>
<dbReference type="SUPFAM" id="SSF53098">
    <property type="entry name" value="Ribonuclease H-like"/>
    <property type="match status" value="1"/>
</dbReference>
<dbReference type="GO" id="GO:0046872">
    <property type="term" value="F:metal ion binding"/>
    <property type="evidence" value="ECO:0007669"/>
    <property type="project" value="UniProtKB-KW"/>
</dbReference>
<feature type="domain" description="RNase H type-1" evidence="9">
    <location>
        <begin position="1"/>
        <end position="156"/>
    </location>
</feature>
<dbReference type="CDD" id="cd09280">
    <property type="entry name" value="RNase_HI_eukaryote_like"/>
    <property type="match status" value="1"/>
</dbReference>
<feature type="compositionally biased region" description="Basic residues" evidence="8">
    <location>
        <begin position="186"/>
        <end position="199"/>
    </location>
</feature>
<evidence type="ECO:0000256" key="2">
    <source>
        <dbReference type="ARBA" id="ARBA00005300"/>
    </source>
</evidence>
<keyword evidence="5" id="KW-0479">Metal-binding</keyword>
<dbReference type="GO" id="GO:0003676">
    <property type="term" value="F:nucleic acid binding"/>
    <property type="evidence" value="ECO:0007669"/>
    <property type="project" value="InterPro"/>
</dbReference>
<organism evidence="10">
    <name type="scientific">viral metagenome</name>
    <dbReference type="NCBI Taxonomy" id="1070528"/>
    <lineage>
        <taxon>unclassified sequences</taxon>
        <taxon>metagenomes</taxon>
        <taxon>organismal metagenomes</taxon>
    </lineage>
</organism>
<evidence type="ECO:0000256" key="8">
    <source>
        <dbReference type="SAM" id="MobiDB-lite"/>
    </source>
</evidence>
<evidence type="ECO:0000259" key="9">
    <source>
        <dbReference type="PROSITE" id="PS50879"/>
    </source>
</evidence>
<keyword evidence="7" id="KW-0378">Hydrolase</keyword>
<dbReference type="PROSITE" id="PS50879">
    <property type="entry name" value="RNASE_H_1"/>
    <property type="match status" value="1"/>
</dbReference>
<evidence type="ECO:0000313" key="10">
    <source>
        <dbReference type="EMBL" id="QHT00812.1"/>
    </source>
</evidence>
<keyword evidence="4" id="KW-0540">Nuclease</keyword>
<dbReference type="Gene3D" id="3.30.420.10">
    <property type="entry name" value="Ribonuclease H-like superfamily/Ribonuclease H"/>
    <property type="match status" value="1"/>
</dbReference>
<dbReference type="AlphaFoldDB" id="A0A6C0C9N9"/>
<dbReference type="InterPro" id="IPR050092">
    <property type="entry name" value="RNase_H"/>
</dbReference>
<dbReference type="PANTHER" id="PTHR10642">
    <property type="entry name" value="RIBONUCLEASE H1"/>
    <property type="match status" value="1"/>
</dbReference>
<comment type="similarity">
    <text evidence="2">Belongs to the RNase H family.</text>
</comment>
<proteinExistence type="inferred from homology"/>
<accession>A0A6C0C9N9</accession>
<evidence type="ECO:0000256" key="5">
    <source>
        <dbReference type="ARBA" id="ARBA00022723"/>
    </source>
</evidence>
<evidence type="ECO:0000256" key="3">
    <source>
        <dbReference type="ARBA" id="ARBA00012180"/>
    </source>
</evidence>
<dbReference type="PANTHER" id="PTHR10642:SF26">
    <property type="entry name" value="RIBONUCLEASE H1"/>
    <property type="match status" value="1"/>
</dbReference>